<evidence type="ECO:0000313" key="3">
    <source>
        <dbReference type="Proteomes" id="UP000006514"/>
    </source>
</evidence>
<protein>
    <submittedName>
        <fullName evidence="2">Uncharacterized protein</fullName>
    </submittedName>
</protein>
<dbReference type="Proteomes" id="UP000006514">
    <property type="component" value="Unassembled WGS sequence"/>
</dbReference>
<sequence length="439" mass="48373">MSSEKELLLAAMGVASGLVPPQTPVACPGCVIVYSDQVAKDSTTAALLQTKCHAFWDALVRFLTYDWSRDQRASVSNTFRRVHLGCQGCNPSRRTLEQCGITSAVFDVVFHALSSCLAAALIPEPFDSKLGRWPTTPEQLFPGGPQRTMGALLALLESGGPAEIVILKLVHDARPLAFPVLLTSENRARLIKTIVSRVSRTVAAIDADIAKLRQPVLPAVRDAIARRHIKPCLPSVLMLSMFAFGPETKQLDKVLLFYQREHELFAPLHQVASQFEQPEKTHEHLTHFTGYLWHAMSSPHRGEVGCPEVPTYAIGMQEEQDATMRDPYHALQHYLLLQAGRGDWFASSHMTGVLTCVPLSRTHFDACTWVVRGATRPDELWSSAESPALPSMSCSMLCHPVWLRLSTFHEPSVSAASLGAGRRRPSSSSLADRSARWAH</sequence>
<evidence type="ECO:0000313" key="2">
    <source>
        <dbReference type="EMBL" id="EJD34783.1"/>
    </source>
</evidence>
<organism evidence="2 3">
    <name type="scientific">Auricularia subglabra (strain TFB-10046 / SS5)</name>
    <name type="common">White-rot fungus</name>
    <name type="synonym">Auricularia delicata (strain TFB10046)</name>
    <dbReference type="NCBI Taxonomy" id="717982"/>
    <lineage>
        <taxon>Eukaryota</taxon>
        <taxon>Fungi</taxon>
        <taxon>Dikarya</taxon>
        <taxon>Basidiomycota</taxon>
        <taxon>Agaricomycotina</taxon>
        <taxon>Agaricomycetes</taxon>
        <taxon>Auriculariales</taxon>
        <taxon>Auriculariaceae</taxon>
        <taxon>Auricularia</taxon>
    </lineage>
</organism>
<name>J0CW76_AURST</name>
<dbReference type="eggNOG" id="ENOG502T2NK">
    <property type="taxonomic scope" value="Eukaryota"/>
</dbReference>
<feature type="region of interest" description="Disordered" evidence="1">
    <location>
        <begin position="416"/>
        <end position="439"/>
    </location>
</feature>
<dbReference type="InParanoid" id="J0CW76"/>
<proteinExistence type="predicted"/>
<dbReference type="AlphaFoldDB" id="J0CW76"/>
<keyword evidence="3" id="KW-1185">Reference proteome</keyword>
<dbReference type="EMBL" id="JH687921">
    <property type="protein sequence ID" value="EJD34783.1"/>
    <property type="molecule type" value="Genomic_DNA"/>
</dbReference>
<gene>
    <name evidence="2" type="ORF">AURDEDRAFT_176177</name>
</gene>
<dbReference type="KEGG" id="adl:AURDEDRAFT_176177"/>
<accession>J0CW76</accession>
<evidence type="ECO:0000256" key="1">
    <source>
        <dbReference type="SAM" id="MobiDB-lite"/>
    </source>
</evidence>
<reference evidence="3" key="1">
    <citation type="journal article" date="2012" name="Science">
        <title>The Paleozoic origin of enzymatic lignin decomposition reconstructed from 31 fungal genomes.</title>
        <authorList>
            <person name="Floudas D."/>
            <person name="Binder M."/>
            <person name="Riley R."/>
            <person name="Barry K."/>
            <person name="Blanchette R.A."/>
            <person name="Henrissat B."/>
            <person name="Martinez A.T."/>
            <person name="Otillar R."/>
            <person name="Spatafora J.W."/>
            <person name="Yadav J.S."/>
            <person name="Aerts A."/>
            <person name="Benoit I."/>
            <person name="Boyd A."/>
            <person name="Carlson A."/>
            <person name="Copeland A."/>
            <person name="Coutinho P.M."/>
            <person name="de Vries R.P."/>
            <person name="Ferreira P."/>
            <person name="Findley K."/>
            <person name="Foster B."/>
            <person name="Gaskell J."/>
            <person name="Glotzer D."/>
            <person name="Gorecki P."/>
            <person name="Heitman J."/>
            <person name="Hesse C."/>
            <person name="Hori C."/>
            <person name="Igarashi K."/>
            <person name="Jurgens J.A."/>
            <person name="Kallen N."/>
            <person name="Kersten P."/>
            <person name="Kohler A."/>
            <person name="Kuees U."/>
            <person name="Kumar T.K.A."/>
            <person name="Kuo A."/>
            <person name="LaButti K."/>
            <person name="Larrondo L.F."/>
            <person name="Lindquist E."/>
            <person name="Ling A."/>
            <person name="Lombard V."/>
            <person name="Lucas S."/>
            <person name="Lundell T."/>
            <person name="Martin R."/>
            <person name="McLaughlin D.J."/>
            <person name="Morgenstern I."/>
            <person name="Morin E."/>
            <person name="Murat C."/>
            <person name="Nagy L.G."/>
            <person name="Nolan M."/>
            <person name="Ohm R.A."/>
            <person name="Patyshakuliyeva A."/>
            <person name="Rokas A."/>
            <person name="Ruiz-Duenas F.J."/>
            <person name="Sabat G."/>
            <person name="Salamov A."/>
            <person name="Samejima M."/>
            <person name="Schmutz J."/>
            <person name="Slot J.C."/>
            <person name="St John F."/>
            <person name="Stenlid J."/>
            <person name="Sun H."/>
            <person name="Sun S."/>
            <person name="Syed K."/>
            <person name="Tsang A."/>
            <person name="Wiebenga A."/>
            <person name="Young D."/>
            <person name="Pisabarro A."/>
            <person name="Eastwood D.C."/>
            <person name="Martin F."/>
            <person name="Cullen D."/>
            <person name="Grigoriev I.V."/>
            <person name="Hibbett D.S."/>
        </authorList>
    </citation>
    <scope>NUCLEOTIDE SEQUENCE [LARGE SCALE GENOMIC DNA]</scope>
    <source>
        <strain evidence="3">TFB10046</strain>
    </source>
</reference>